<dbReference type="Gene3D" id="3.20.20.70">
    <property type="entry name" value="Aldolase class I"/>
    <property type="match status" value="1"/>
</dbReference>
<evidence type="ECO:0000256" key="1">
    <source>
        <dbReference type="SAM" id="SignalP"/>
    </source>
</evidence>
<evidence type="ECO:0000259" key="3">
    <source>
        <dbReference type="Pfam" id="PF07833"/>
    </source>
</evidence>
<proteinExistence type="predicted"/>
<name>A0ABY3SNX8_9BACL</name>
<dbReference type="RefSeq" id="WP_235122212.1">
    <property type="nucleotide sequence ID" value="NZ_CP090978.1"/>
</dbReference>
<gene>
    <name evidence="4" type="ORF">L0M14_11500</name>
</gene>
<sequence>MRLKQRNMGLFMMVMLGSTVTFAGGKAHAADSIQVRVENHMVRTDTPPVNDDGTTMIELRPIFEALGMKVTWNDQTQEATGEGKGVKITFRIGDNATVINGKRRDMPVSPFISEGHVMVPLRILGEACGQHVAWNGDTKLITLTKKIKTYKIFYGNPTPAIIEQMKAYDLVVIEPSVYRQDQIAAIKSKGTIVIGYQSIMEIDLHQQQYVDRLQDSDYFHDKNGDTVYFEEWRSYLADLSKSHLRQVLYDQIELGIVKKGMDGVFLDTVDHIDSYFAHQTDYQERLRSSYVELLKRLKATSPNLYLIQNNGFETLESASLPYVSGVLWENLFKYSTTPDEWTAEWLQQLTAIKEQNGTTIFTTVPNKEAQYISENIGFPTIINKDSIYNTW</sequence>
<protein>
    <submittedName>
        <fullName evidence="4">Endo alpha-1,4 polygalactosaminidase</fullName>
    </submittedName>
</protein>
<dbReference type="PANTHER" id="PTHR35882">
    <property type="entry name" value="PELA"/>
    <property type="match status" value="1"/>
</dbReference>
<dbReference type="InterPro" id="IPR004352">
    <property type="entry name" value="GH114_TIM-barrel"/>
</dbReference>
<keyword evidence="5" id="KW-1185">Reference proteome</keyword>
<evidence type="ECO:0000313" key="5">
    <source>
        <dbReference type="Proteomes" id="UP001649230"/>
    </source>
</evidence>
<dbReference type="Gene3D" id="3.30.457.10">
    <property type="entry name" value="Copper amine oxidase-like, N-terminal domain"/>
    <property type="match status" value="1"/>
</dbReference>
<dbReference type="InterPro" id="IPR036582">
    <property type="entry name" value="Mao_N_sf"/>
</dbReference>
<dbReference type="InterPro" id="IPR017853">
    <property type="entry name" value="GH"/>
</dbReference>
<reference evidence="4 5" key="1">
    <citation type="journal article" date="2024" name="Int. J. Syst. Evol. Microbiol.">
        <title>Paenibacillus hexagrammi sp. nov., a novel bacterium isolated from the gut content of Hexagrammos agrammus.</title>
        <authorList>
            <person name="Jung H.K."/>
            <person name="Kim D.G."/>
            <person name="Zin H."/>
            <person name="Park J."/>
            <person name="Jung H."/>
            <person name="Kim Y.O."/>
            <person name="Kong H.J."/>
            <person name="Kim J.W."/>
            <person name="Kim Y.S."/>
        </authorList>
    </citation>
    <scope>NUCLEOTIDE SEQUENCE [LARGE SCALE GENOMIC DNA]</scope>
    <source>
        <strain evidence="4 5">YPD9-1</strain>
    </source>
</reference>
<dbReference type="Pfam" id="PF07833">
    <property type="entry name" value="Cu_amine_oxidN1"/>
    <property type="match status" value="1"/>
</dbReference>
<feature type="domain" description="Glycoside-hydrolase family GH114 TIM-barrel" evidence="2">
    <location>
        <begin position="164"/>
        <end position="335"/>
    </location>
</feature>
<feature type="domain" description="Copper amine oxidase-like N-terminal" evidence="3">
    <location>
        <begin position="37"/>
        <end position="142"/>
    </location>
</feature>
<evidence type="ECO:0000313" key="4">
    <source>
        <dbReference type="EMBL" id="UJF35651.1"/>
    </source>
</evidence>
<evidence type="ECO:0000259" key="2">
    <source>
        <dbReference type="Pfam" id="PF03537"/>
    </source>
</evidence>
<feature type="chain" id="PRO_5045228095" evidence="1">
    <location>
        <begin position="24"/>
        <end position="391"/>
    </location>
</feature>
<dbReference type="SUPFAM" id="SSF55383">
    <property type="entry name" value="Copper amine oxidase, domain N"/>
    <property type="match status" value="1"/>
</dbReference>
<keyword evidence="1" id="KW-0732">Signal</keyword>
<feature type="signal peptide" evidence="1">
    <location>
        <begin position="1"/>
        <end position="23"/>
    </location>
</feature>
<dbReference type="PANTHER" id="PTHR35882:SF2">
    <property type="entry name" value="PELA"/>
    <property type="match status" value="1"/>
</dbReference>
<dbReference type="EMBL" id="CP090978">
    <property type="protein sequence ID" value="UJF35651.1"/>
    <property type="molecule type" value="Genomic_DNA"/>
</dbReference>
<dbReference type="SUPFAM" id="SSF51445">
    <property type="entry name" value="(Trans)glycosidases"/>
    <property type="match status" value="1"/>
</dbReference>
<dbReference type="InterPro" id="IPR012854">
    <property type="entry name" value="Cu_amine_oxidase-like_N"/>
</dbReference>
<accession>A0ABY3SNX8</accession>
<organism evidence="4 5">
    <name type="scientific">Paenibacillus hexagrammi</name>
    <dbReference type="NCBI Taxonomy" id="2908839"/>
    <lineage>
        <taxon>Bacteria</taxon>
        <taxon>Bacillati</taxon>
        <taxon>Bacillota</taxon>
        <taxon>Bacilli</taxon>
        <taxon>Bacillales</taxon>
        <taxon>Paenibacillaceae</taxon>
        <taxon>Paenibacillus</taxon>
    </lineage>
</organism>
<dbReference type="Proteomes" id="UP001649230">
    <property type="component" value="Chromosome"/>
</dbReference>
<dbReference type="InterPro" id="IPR013785">
    <property type="entry name" value="Aldolase_TIM"/>
</dbReference>
<dbReference type="Pfam" id="PF03537">
    <property type="entry name" value="Glyco_hydro_114"/>
    <property type="match status" value="1"/>
</dbReference>